<protein>
    <recommendedName>
        <fullName evidence="3">Helix-turn-helix domain-containing protein</fullName>
    </recommendedName>
</protein>
<name>A0AAU1IAK0_9ACTN</name>
<evidence type="ECO:0000313" key="2">
    <source>
        <dbReference type="EMBL" id="WTP91816.1"/>
    </source>
</evidence>
<reference evidence="2" key="1">
    <citation type="submission" date="2022-10" db="EMBL/GenBank/DDBJ databases">
        <title>The complete genomes of actinobacterial strains from the NBC collection.</title>
        <authorList>
            <person name="Joergensen T.S."/>
            <person name="Alvarez Arevalo M."/>
            <person name="Sterndorff E.B."/>
            <person name="Faurdal D."/>
            <person name="Vuksanovic O."/>
            <person name="Mourched A.-S."/>
            <person name="Charusanti P."/>
            <person name="Shaw S."/>
            <person name="Blin K."/>
            <person name="Weber T."/>
        </authorList>
    </citation>
    <scope>NUCLEOTIDE SEQUENCE</scope>
    <source>
        <strain evidence="2">NBC 00180</strain>
    </source>
</reference>
<evidence type="ECO:0008006" key="3">
    <source>
        <dbReference type="Google" id="ProtNLM"/>
    </source>
</evidence>
<organism evidence="2">
    <name type="scientific">Streptomyces sp. NBC_00180</name>
    <dbReference type="NCBI Taxonomy" id="2903632"/>
    <lineage>
        <taxon>Bacteria</taxon>
        <taxon>Bacillati</taxon>
        <taxon>Actinomycetota</taxon>
        <taxon>Actinomycetes</taxon>
        <taxon>Kitasatosporales</taxon>
        <taxon>Streptomycetaceae</taxon>
        <taxon>Streptomyces</taxon>
    </lineage>
</organism>
<sequence length="70" mass="7545">MTSEEHTLETAAQTLRDAQEAVHAARRNLTAAIVTAYRAGEPVARIAERAGKSATEIRNLLAATQTSRRA</sequence>
<dbReference type="AlphaFoldDB" id="A0AAU1IAK0"/>
<dbReference type="EMBL" id="CP108140">
    <property type="protein sequence ID" value="WTP91816.1"/>
    <property type="molecule type" value="Genomic_DNA"/>
</dbReference>
<proteinExistence type="predicted"/>
<accession>A0AAU1IAK0</accession>
<evidence type="ECO:0000313" key="1">
    <source>
        <dbReference type="EMBL" id="WTP84022.1"/>
    </source>
</evidence>
<gene>
    <name evidence="1" type="ORF">OG477_00880</name>
    <name evidence="2" type="ORF">OG477_44460</name>
</gene>
<dbReference type="EMBL" id="CP108140">
    <property type="protein sequence ID" value="WTP84022.1"/>
    <property type="molecule type" value="Genomic_DNA"/>
</dbReference>